<evidence type="ECO:0000313" key="3">
    <source>
        <dbReference type="Proteomes" id="UP001218071"/>
    </source>
</evidence>
<dbReference type="CDD" id="cd00085">
    <property type="entry name" value="HNHc"/>
    <property type="match status" value="1"/>
</dbReference>
<feature type="domain" description="HNH nuclease" evidence="1">
    <location>
        <begin position="275"/>
        <end position="324"/>
    </location>
</feature>
<keyword evidence="3" id="KW-1185">Reference proteome</keyword>
<keyword evidence="2" id="KW-0255">Endonuclease</keyword>
<protein>
    <submittedName>
        <fullName evidence="2">HNH endonuclease</fullName>
    </submittedName>
</protein>
<evidence type="ECO:0000259" key="1">
    <source>
        <dbReference type="SMART" id="SM00507"/>
    </source>
</evidence>
<name>A0ABY7UHA3_9CORY</name>
<reference evidence="2 3" key="1">
    <citation type="submission" date="2020-10" db="EMBL/GenBank/DDBJ databases">
        <title>Complete genome sequence of Corynebacterium jeddahense DSM 45997, type strain of Corynebacterium jeddahense.</title>
        <authorList>
            <person name="Busche T."/>
            <person name="Kalinowski J."/>
            <person name="Ruckert C."/>
        </authorList>
    </citation>
    <scope>NUCLEOTIDE SEQUENCE [LARGE SCALE GENOMIC DNA]</scope>
    <source>
        <strain evidence="2 3">DSM 45997</strain>
    </source>
</reference>
<evidence type="ECO:0000313" key="2">
    <source>
        <dbReference type="EMBL" id="WCZ38075.1"/>
    </source>
</evidence>
<dbReference type="InterPro" id="IPR002711">
    <property type="entry name" value="HNH"/>
</dbReference>
<organism evidence="2 3">
    <name type="scientific">Corynebacterium jeddahense</name>
    <dbReference type="NCBI Taxonomy" id="1414719"/>
    <lineage>
        <taxon>Bacteria</taxon>
        <taxon>Bacillati</taxon>
        <taxon>Actinomycetota</taxon>
        <taxon>Actinomycetes</taxon>
        <taxon>Mycobacteriales</taxon>
        <taxon>Corynebacteriaceae</taxon>
        <taxon>Corynebacterium</taxon>
    </lineage>
</organism>
<gene>
    <name evidence="2" type="ORF">CJEDD_02260</name>
</gene>
<keyword evidence="2" id="KW-0378">Hydrolase</keyword>
<accession>A0ABY7UHA3</accession>
<dbReference type="Gene3D" id="1.10.30.50">
    <property type="match status" value="1"/>
</dbReference>
<dbReference type="SMART" id="SM00507">
    <property type="entry name" value="HNHc"/>
    <property type="match status" value="1"/>
</dbReference>
<keyword evidence="2" id="KW-0540">Nuclease</keyword>
<dbReference type="InterPro" id="IPR003615">
    <property type="entry name" value="HNH_nuc"/>
</dbReference>
<dbReference type="GO" id="GO:0004519">
    <property type="term" value="F:endonuclease activity"/>
    <property type="evidence" value="ECO:0007669"/>
    <property type="project" value="UniProtKB-KW"/>
</dbReference>
<dbReference type="EMBL" id="CP063194">
    <property type="protein sequence ID" value="WCZ38075.1"/>
    <property type="molecule type" value="Genomic_DNA"/>
</dbReference>
<dbReference type="Pfam" id="PF01844">
    <property type="entry name" value="HNH"/>
    <property type="match status" value="1"/>
</dbReference>
<dbReference type="Proteomes" id="UP001218071">
    <property type="component" value="Chromosome"/>
</dbReference>
<proteinExistence type="predicted"/>
<sequence>MGGLDIAPVPLSVSGMNPFEALALAVGAGAIDALAHYDRDALTTAGVKPDTLREWARIHTVYYGPTRYRTQQRRALTLARDNGTSLDKLVFIEKHLTRFTGTEQWKLRHALLSVRGTYETLRRRANDILPTAEPQPAKKQMTFSAPKHGRTRITITADDRRAADLEHALRHHIDPTQPAAPQMEAAFWNLIDAGETVPAAAPRPMILVPLPEYTRITAGLGDDVILTLTDGTTMTGAEFLSLEFGEALDVAAFHPEAGAVNLYRTQRLANTKQRDLARLVMPVCAFPGCRHGAQACEIHHVTAWKHGGETNLDNLAPLCRYHNRVNDDDPSRNKRGHIAMIRGAPWWISPHGTPVKNSNRGAIDQLFG</sequence>